<evidence type="ECO:0000313" key="5">
    <source>
        <dbReference type="Proteomes" id="UP001558713"/>
    </source>
</evidence>
<dbReference type="EMBL" id="JBANAX010000284">
    <property type="protein sequence ID" value="KAL1215619.1"/>
    <property type="molecule type" value="Genomic_DNA"/>
</dbReference>
<dbReference type="PROSITE" id="PS50157">
    <property type="entry name" value="ZINC_FINGER_C2H2_2"/>
    <property type="match status" value="1"/>
</dbReference>
<evidence type="ECO:0000256" key="2">
    <source>
        <dbReference type="SAM" id="MobiDB-lite"/>
    </source>
</evidence>
<dbReference type="PANTHER" id="PTHR47591">
    <property type="entry name" value="ZINC FINGER PROTEIN ZAT2-RELATED"/>
    <property type="match status" value="1"/>
</dbReference>
<comment type="caution">
    <text evidence="4">The sequence shown here is derived from an EMBL/GenBank/DDBJ whole genome shotgun (WGS) entry which is preliminary data.</text>
</comment>
<dbReference type="PANTHER" id="PTHR47591:SF13">
    <property type="entry name" value="OS02G0293900 PROTEIN"/>
    <property type="match status" value="1"/>
</dbReference>
<sequence>MSSPEKKNVDDTEAEKEDADEQCSDGEEEEEFPTREIVLGLPALSISQNFGVSSGAEEINEEEARLMEQAVVAAKLVIAAAEEAVTKGKNDGGGGSSKKKKKKKNVNRMRKITDINDEAGGTGEGETKKPRRKASVLTNPPPGPPTCNVCGRGFGSWKAVFGHLRSHKDRNYQGFSPPPTFSAAAERFTIPGANSVFVLVTAGEGSSGAGGGSASGGEGGRRLEINLNVDPEEKEDEVTEAEAVAKFDLNKSPPKDEEETENAK</sequence>
<keyword evidence="5" id="KW-1185">Reference proteome</keyword>
<evidence type="ECO:0000313" key="4">
    <source>
        <dbReference type="EMBL" id="KAL1215619.1"/>
    </source>
</evidence>
<dbReference type="InterPro" id="IPR013087">
    <property type="entry name" value="Znf_C2H2_type"/>
</dbReference>
<feature type="domain" description="C2H2-type" evidence="3">
    <location>
        <begin position="145"/>
        <end position="172"/>
    </location>
</feature>
<protein>
    <submittedName>
        <fullName evidence="4">Zinc finger protein ZAT3</fullName>
    </submittedName>
</protein>
<reference evidence="4 5" key="1">
    <citation type="submission" date="2024-04" db="EMBL/GenBank/DDBJ databases">
        <title>Genome assembly C_amara_ONT_v2.</title>
        <authorList>
            <person name="Yant L."/>
            <person name="Moore C."/>
            <person name="Slenker M."/>
        </authorList>
    </citation>
    <scope>NUCLEOTIDE SEQUENCE [LARGE SCALE GENOMIC DNA]</scope>
    <source>
        <tissue evidence="4">Leaf</tissue>
    </source>
</reference>
<evidence type="ECO:0000259" key="3">
    <source>
        <dbReference type="PROSITE" id="PS50157"/>
    </source>
</evidence>
<feature type="compositionally biased region" description="Gly residues" evidence="2">
    <location>
        <begin position="205"/>
        <end position="218"/>
    </location>
</feature>
<feature type="region of interest" description="Disordered" evidence="2">
    <location>
        <begin position="85"/>
        <end position="148"/>
    </location>
</feature>
<gene>
    <name evidence="4" type="ORF">V5N11_024172</name>
</gene>
<feature type="region of interest" description="Disordered" evidence="2">
    <location>
        <begin position="1"/>
        <end position="33"/>
    </location>
</feature>
<dbReference type="GO" id="GO:0008270">
    <property type="term" value="F:zinc ion binding"/>
    <property type="evidence" value="ECO:0007669"/>
    <property type="project" value="UniProtKB-KW"/>
</dbReference>
<keyword evidence="1" id="KW-0862">Zinc</keyword>
<feature type="region of interest" description="Disordered" evidence="2">
    <location>
        <begin position="203"/>
        <end position="264"/>
    </location>
</feature>
<accession>A0ABD1BFX2</accession>
<organism evidence="4 5">
    <name type="scientific">Cardamine amara subsp. amara</name>
    <dbReference type="NCBI Taxonomy" id="228776"/>
    <lineage>
        <taxon>Eukaryota</taxon>
        <taxon>Viridiplantae</taxon>
        <taxon>Streptophyta</taxon>
        <taxon>Embryophyta</taxon>
        <taxon>Tracheophyta</taxon>
        <taxon>Spermatophyta</taxon>
        <taxon>Magnoliopsida</taxon>
        <taxon>eudicotyledons</taxon>
        <taxon>Gunneridae</taxon>
        <taxon>Pentapetalae</taxon>
        <taxon>rosids</taxon>
        <taxon>malvids</taxon>
        <taxon>Brassicales</taxon>
        <taxon>Brassicaceae</taxon>
        <taxon>Cardamineae</taxon>
        <taxon>Cardamine</taxon>
    </lineage>
</organism>
<keyword evidence="1" id="KW-0479">Metal-binding</keyword>
<feature type="compositionally biased region" description="Basic residues" evidence="2">
    <location>
        <begin position="97"/>
        <end position="110"/>
    </location>
</feature>
<name>A0ABD1BFX2_CARAN</name>
<keyword evidence="1" id="KW-0863">Zinc-finger</keyword>
<evidence type="ECO:0000256" key="1">
    <source>
        <dbReference type="PROSITE-ProRule" id="PRU00042"/>
    </source>
</evidence>
<feature type="compositionally biased region" description="Basic and acidic residues" evidence="2">
    <location>
        <begin position="243"/>
        <end position="264"/>
    </location>
</feature>
<dbReference type="PROSITE" id="PS00028">
    <property type="entry name" value="ZINC_FINGER_C2H2_1"/>
    <property type="match status" value="1"/>
</dbReference>
<proteinExistence type="predicted"/>
<feature type="compositionally biased region" description="Acidic residues" evidence="2">
    <location>
        <begin position="11"/>
        <end position="31"/>
    </location>
</feature>
<feature type="compositionally biased region" description="Basic and acidic residues" evidence="2">
    <location>
        <begin position="1"/>
        <end position="10"/>
    </location>
</feature>
<feature type="compositionally biased region" description="Acidic residues" evidence="2">
    <location>
        <begin position="230"/>
        <end position="240"/>
    </location>
</feature>
<dbReference type="AlphaFoldDB" id="A0ABD1BFX2"/>
<dbReference type="Proteomes" id="UP001558713">
    <property type="component" value="Unassembled WGS sequence"/>
</dbReference>